<sequence length="94" mass="10359">MDQALWAHAWATFEDGRRFHARVPETARMGSSGDSSIAIWHGGGWMGSEEGYEVEIEVNCADTRSGEDYILARTVPVNFSTALGLGDRVWARSV</sequence>
<evidence type="ECO:0000313" key="2">
    <source>
        <dbReference type="Proteomes" id="UP001610334"/>
    </source>
</evidence>
<dbReference type="Proteomes" id="UP001610334">
    <property type="component" value="Unassembled WGS sequence"/>
</dbReference>
<reference evidence="1 2" key="1">
    <citation type="submission" date="2024-07" db="EMBL/GenBank/DDBJ databases">
        <title>Section-level genome sequencing and comparative genomics of Aspergillus sections Usti and Cavernicolus.</title>
        <authorList>
            <consortium name="Lawrence Berkeley National Laboratory"/>
            <person name="Nybo J.L."/>
            <person name="Vesth T.C."/>
            <person name="Theobald S."/>
            <person name="Frisvad J.C."/>
            <person name="Larsen T.O."/>
            <person name="Kjaerboelling I."/>
            <person name="Rothschild-Mancinelli K."/>
            <person name="Lyhne E.K."/>
            <person name="Kogle M.E."/>
            <person name="Barry K."/>
            <person name="Clum A."/>
            <person name="Na H."/>
            <person name="Ledsgaard L."/>
            <person name="Lin J."/>
            <person name="Lipzen A."/>
            <person name="Kuo A."/>
            <person name="Riley R."/>
            <person name="Mondo S."/>
            <person name="Labutti K."/>
            <person name="Haridas S."/>
            <person name="Pangalinan J."/>
            <person name="Salamov A.A."/>
            <person name="Simmons B.A."/>
            <person name="Magnuson J.K."/>
            <person name="Chen J."/>
            <person name="Drula E."/>
            <person name="Henrissat B."/>
            <person name="Wiebenga A."/>
            <person name="Lubbers R.J."/>
            <person name="Gomes A.C."/>
            <person name="Makela M.R."/>
            <person name="Stajich J."/>
            <person name="Grigoriev I.V."/>
            <person name="Mortensen U.H."/>
            <person name="De Vries R.P."/>
            <person name="Baker S.E."/>
            <person name="Andersen M.R."/>
        </authorList>
    </citation>
    <scope>NUCLEOTIDE SEQUENCE [LARGE SCALE GENOMIC DNA]</scope>
    <source>
        <strain evidence="1 2">CBS 588.65</strain>
    </source>
</reference>
<gene>
    <name evidence="1" type="ORF">BJX63DRAFT_428303</name>
</gene>
<keyword evidence="2" id="KW-1185">Reference proteome</keyword>
<dbReference type="EMBL" id="JBFXLT010000008">
    <property type="protein sequence ID" value="KAL2819978.1"/>
    <property type="molecule type" value="Genomic_DNA"/>
</dbReference>
<proteinExistence type="predicted"/>
<name>A0ABR4HWV2_9EURO</name>
<accession>A0ABR4HWV2</accession>
<organism evidence="1 2">
    <name type="scientific">Aspergillus granulosus</name>
    <dbReference type="NCBI Taxonomy" id="176169"/>
    <lineage>
        <taxon>Eukaryota</taxon>
        <taxon>Fungi</taxon>
        <taxon>Dikarya</taxon>
        <taxon>Ascomycota</taxon>
        <taxon>Pezizomycotina</taxon>
        <taxon>Eurotiomycetes</taxon>
        <taxon>Eurotiomycetidae</taxon>
        <taxon>Eurotiales</taxon>
        <taxon>Aspergillaceae</taxon>
        <taxon>Aspergillus</taxon>
        <taxon>Aspergillus subgen. Nidulantes</taxon>
    </lineage>
</organism>
<comment type="caution">
    <text evidence="1">The sequence shown here is derived from an EMBL/GenBank/DDBJ whole genome shotgun (WGS) entry which is preliminary data.</text>
</comment>
<evidence type="ECO:0000313" key="1">
    <source>
        <dbReference type="EMBL" id="KAL2819978.1"/>
    </source>
</evidence>
<protein>
    <submittedName>
        <fullName evidence="1">Uncharacterized protein</fullName>
    </submittedName>
</protein>